<evidence type="ECO:0000313" key="3">
    <source>
        <dbReference type="EMBL" id="GAA4510682.1"/>
    </source>
</evidence>
<dbReference type="EMBL" id="BAABGR010000003">
    <property type="protein sequence ID" value="GAA4510682.1"/>
    <property type="molecule type" value="Genomic_DNA"/>
</dbReference>
<name>A0ABP8QT21_9SPHI</name>
<proteinExistence type="predicted"/>
<reference evidence="4" key="1">
    <citation type="journal article" date="2019" name="Int. J. Syst. Evol. Microbiol.">
        <title>The Global Catalogue of Microorganisms (GCM) 10K type strain sequencing project: providing services to taxonomists for standard genome sequencing and annotation.</title>
        <authorList>
            <consortium name="The Broad Institute Genomics Platform"/>
            <consortium name="The Broad Institute Genome Sequencing Center for Infectious Disease"/>
            <person name="Wu L."/>
            <person name="Ma J."/>
        </authorList>
    </citation>
    <scope>NUCLEOTIDE SEQUENCE [LARGE SCALE GENOMIC DNA]</scope>
    <source>
        <strain evidence="4">JCM 17858</strain>
    </source>
</reference>
<dbReference type="PANTHER" id="PTHR33734">
    <property type="entry name" value="LYSM DOMAIN-CONTAINING GPI-ANCHORED PROTEIN 2"/>
    <property type="match status" value="1"/>
</dbReference>
<feature type="compositionally biased region" description="Polar residues" evidence="1">
    <location>
        <begin position="12"/>
        <end position="25"/>
    </location>
</feature>
<evidence type="ECO:0000259" key="2">
    <source>
        <dbReference type="PROSITE" id="PS51782"/>
    </source>
</evidence>
<dbReference type="SUPFAM" id="SSF54106">
    <property type="entry name" value="LysM domain"/>
    <property type="match status" value="2"/>
</dbReference>
<dbReference type="Pfam" id="PF01476">
    <property type="entry name" value="LysM"/>
    <property type="match status" value="2"/>
</dbReference>
<evidence type="ECO:0000313" key="4">
    <source>
        <dbReference type="Proteomes" id="UP001500394"/>
    </source>
</evidence>
<accession>A0ABP8QT21</accession>
<dbReference type="CDD" id="cd00118">
    <property type="entry name" value="LysM"/>
    <property type="match status" value="2"/>
</dbReference>
<feature type="region of interest" description="Disordered" evidence="1">
    <location>
        <begin position="1"/>
        <end position="25"/>
    </location>
</feature>
<dbReference type="InterPro" id="IPR008258">
    <property type="entry name" value="Transglycosylase_SLT_dom_1"/>
</dbReference>
<dbReference type="InterPro" id="IPR018392">
    <property type="entry name" value="LysM"/>
</dbReference>
<feature type="domain" description="LysM" evidence="2">
    <location>
        <begin position="394"/>
        <end position="438"/>
    </location>
</feature>
<feature type="domain" description="LysM" evidence="2">
    <location>
        <begin position="325"/>
        <end position="368"/>
    </location>
</feature>
<dbReference type="Proteomes" id="UP001500394">
    <property type="component" value="Unassembled WGS sequence"/>
</dbReference>
<gene>
    <name evidence="3" type="ORF">GCM10023173_02450</name>
</gene>
<sequence>MHAFTSKPLAESKNTPSSISPKDTLSAWNEEERELIERMQATSKTIPLTYNEKVKYFIDKYTSANYRPYMSRLLGLSKHYFAVYEKVFKDMQIPDEVKYLSLVESSLDPHLVSRSGAVGPWQFIYTTARLYDLDMNAHIDERKDIYTATYAVSKYLKEAYDMFNDWTLALASYNCGRGAMQRALARTGLESPTFWDVAPYLPQETQNYIPKYIAMTYVLSNAAYYAIEPAETELDYTAKMVMVDKVVDLRHIAKAINMDLKQLKHYNPAYKKSVVPGSVEKPKRLFLPVTPNVNDSLLYLALNAPSSLTLEYREEEEVMVAEARKTYRVKKGETLTSIARKFGVTVQDLKAWNNLSNKSIIAGRQLVVFKPVSTTLAKNTSSRNKTSAPKSRTAYYTVKKGDSLDKIARKYDGITVEKIKKDNGLKGNLIKPGMRLKIRKD</sequence>
<dbReference type="Pfam" id="PF01464">
    <property type="entry name" value="SLT"/>
    <property type="match status" value="1"/>
</dbReference>
<dbReference type="SMART" id="SM00257">
    <property type="entry name" value="LysM"/>
    <property type="match status" value="2"/>
</dbReference>
<dbReference type="InterPro" id="IPR036779">
    <property type="entry name" value="LysM_dom_sf"/>
</dbReference>
<dbReference type="PANTHER" id="PTHR33734:SF22">
    <property type="entry name" value="MEMBRANE-BOUND LYTIC MUREIN TRANSGLYCOSYLASE D"/>
    <property type="match status" value="1"/>
</dbReference>
<organism evidence="3 4">
    <name type="scientific">Sphingobacterium thermophilum</name>
    <dbReference type="NCBI Taxonomy" id="768534"/>
    <lineage>
        <taxon>Bacteria</taxon>
        <taxon>Pseudomonadati</taxon>
        <taxon>Bacteroidota</taxon>
        <taxon>Sphingobacteriia</taxon>
        <taxon>Sphingobacteriales</taxon>
        <taxon>Sphingobacteriaceae</taxon>
        <taxon>Sphingobacterium</taxon>
    </lineage>
</organism>
<keyword evidence="4" id="KW-1185">Reference proteome</keyword>
<dbReference type="Gene3D" id="1.10.530.10">
    <property type="match status" value="1"/>
</dbReference>
<dbReference type="InterPro" id="IPR023346">
    <property type="entry name" value="Lysozyme-like_dom_sf"/>
</dbReference>
<protein>
    <submittedName>
        <fullName evidence="3">Lytic transglycosylase domain-containing protein</fullName>
    </submittedName>
</protein>
<dbReference type="PROSITE" id="PS51782">
    <property type="entry name" value="LYSM"/>
    <property type="match status" value="2"/>
</dbReference>
<dbReference type="CDD" id="cd16894">
    <property type="entry name" value="MltD-like"/>
    <property type="match status" value="1"/>
</dbReference>
<dbReference type="Gene3D" id="3.10.350.10">
    <property type="entry name" value="LysM domain"/>
    <property type="match status" value="2"/>
</dbReference>
<comment type="caution">
    <text evidence="3">The sequence shown here is derived from an EMBL/GenBank/DDBJ whole genome shotgun (WGS) entry which is preliminary data.</text>
</comment>
<dbReference type="SUPFAM" id="SSF53955">
    <property type="entry name" value="Lysozyme-like"/>
    <property type="match status" value="1"/>
</dbReference>
<evidence type="ECO:0000256" key="1">
    <source>
        <dbReference type="SAM" id="MobiDB-lite"/>
    </source>
</evidence>